<name>A0A7C4E177_CALS0</name>
<organism evidence="3">
    <name type="scientific">Caldiarchaeum subterraneum</name>
    <dbReference type="NCBI Taxonomy" id="311458"/>
    <lineage>
        <taxon>Archaea</taxon>
        <taxon>Nitrososphaerota</taxon>
        <taxon>Candidatus Caldarchaeales</taxon>
        <taxon>Candidatus Caldarchaeaceae</taxon>
        <taxon>Candidatus Caldarchaeum</taxon>
    </lineage>
</organism>
<sequence length="374" mass="40142">MLAGRRAISLVIAALVVTVVFLGIVSASLAMLYTLQGASSEAVKREAERAMEAFFMIYWINGTHVRLVNNHSSVSIYLRYWITSDTSGASVIGPLNPVDYSVEPGQTKVVQAADYPRNPSRVYKVVSERGSVFEVNDPPADPQSIIQYAPVEVAVRPGYTGRLTSFFINTGPEFGGGVVSIQCVHIYYVDGNAYYPCTVWGLTFSPSASVTVPSGGYGAVRVDASIPVMGAGSSLGAYFVRFRLVSSAFTREYVVRVHLGDFSVSAPSPLTVTLNRAACIRSAVVTVSVTGLYTGAIAIRTLNPVPQLNVWSDPNMLQPTALNTPVIYVERIWTGPSGFATNTLTLVFRDGLGVDKTTSLVVVHRGVTAINIPC</sequence>
<comment type="caution">
    <text evidence="3">The sequence shown here is derived from an EMBL/GenBank/DDBJ whole genome shotgun (WGS) entry which is preliminary data.</text>
</comment>
<keyword evidence="1" id="KW-0812">Transmembrane</keyword>
<evidence type="ECO:0000313" key="3">
    <source>
        <dbReference type="EMBL" id="HGN90340.1"/>
    </source>
</evidence>
<gene>
    <name evidence="3" type="ORF">ENT82_04345</name>
    <name evidence="2" type="ORF">ENU43_02350</name>
</gene>
<protein>
    <submittedName>
        <fullName evidence="3">Uncharacterized protein</fullName>
    </submittedName>
</protein>
<dbReference type="EMBL" id="DTCM01000027">
    <property type="protein sequence ID" value="HGL40495.1"/>
    <property type="molecule type" value="Genomic_DNA"/>
</dbReference>
<evidence type="ECO:0000313" key="2">
    <source>
        <dbReference type="EMBL" id="HGL40495.1"/>
    </source>
</evidence>
<dbReference type="EMBL" id="DTAD01000042">
    <property type="protein sequence ID" value="HGN90340.1"/>
    <property type="molecule type" value="Genomic_DNA"/>
</dbReference>
<reference evidence="3" key="1">
    <citation type="journal article" date="2020" name="mSystems">
        <title>Genome- and Community-Level Interaction Insights into Carbon Utilization and Element Cycling Functions of Hydrothermarchaeota in Hydrothermal Sediment.</title>
        <authorList>
            <person name="Zhou Z."/>
            <person name="Liu Y."/>
            <person name="Xu W."/>
            <person name="Pan J."/>
            <person name="Luo Z.H."/>
            <person name="Li M."/>
        </authorList>
    </citation>
    <scope>NUCLEOTIDE SEQUENCE [LARGE SCALE GENOMIC DNA]</scope>
    <source>
        <strain evidence="3">SpSt-613</strain>
        <strain evidence="2">SpSt-669</strain>
    </source>
</reference>
<feature type="transmembrane region" description="Helical" evidence="1">
    <location>
        <begin position="7"/>
        <end position="35"/>
    </location>
</feature>
<keyword evidence="1" id="KW-1133">Transmembrane helix</keyword>
<dbReference type="AlphaFoldDB" id="A0A7C4E177"/>
<keyword evidence="1" id="KW-0472">Membrane</keyword>
<evidence type="ECO:0000256" key="1">
    <source>
        <dbReference type="SAM" id="Phobius"/>
    </source>
</evidence>
<accession>A0A7C4E177</accession>
<proteinExistence type="predicted"/>